<dbReference type="InterPro" id="IPR003689">
    <property type="entry name" value="ZIP"/>
</dbReference>
<feature type="compositionally biased region" description="Basic and acidic residues" evidence="5">
    <location>
        <begin position="196"/>
        <end position="205"/>
    </location>
</feature>
<evidence type="ECO:0000256" key="3">
    <source>
        <dbReference type="ARBA" id="ARBA00022989"/>
    </source>
</evidence>
<feature type="compositionally biased region" description="Low complexity" evidence="5">
    <location>
        <begin position="176"/>
        <end position="195"/>
    </location>
</feature>
<evidence type="ECO:0000256" key="1">
    <source>
        <dbReference type="ARBA" id="ARBA00004141"/>
    </source>
</evidence>
<keyword evidence="8" id="KW-1185">Reference proteome</keyword>
<feature type="region of interest" description="Disordered" evidence="5">
    <location>
        <begin position="268"/>
        <end position="304"/>
    </location>
</feature>
<dbReference type="AlphaFoldDB" id="V2WU41"/>
<evidence type="ECO:0000256" key="2">
    <source>
        <dbReference type="ARBA" id="ARBA00022692"/>
    </source>
</evidence>
<dbReference type="GO" id="GO:0005886">
    <property type="term" value="C:plasma membrane"/>
    <property type="evidence" value="ECO:0007669"/>
    <property type="project" value="TreeGrafter"/>
</dbReference>
<keyword evidence="2 6" id="KW-0812">Transmembrane</keyword>
<comment type="caution">
    <text evidence="7">The sequence shown here is derived from an EMBL/GenBank/DDBJ whole genome shotgun (WGS) entry which is preliminary data.</text>
</comment>
<feature type="transmembrane region" description="Helical" evidence="6">
    <location>
        <begin position="28"/>
        <end position="47"/>
    </location>
</feature>
<feature type="compositionally biased region" description="Basic and acidic residues" evidence="5">
    <location>
        <begin position="135"/>
        <end position="144"/>
    </location>
</feature>
<comment type="subcellular location">
    <subcellularLocation>
        <location evidence="1">Membrane</location>
        <topology evidence="1">Multi-pass membrane protein</topology>
    </subcellularLocation>
</comment>
<feature type="region of interest" description="Disordered" evidence="5">
    <location>
        <begin position="176"/>
        <end position="208"/>
    </location>
</feature>
<reference evidence="7 8" key="1">
    <citation type="journal article" date="2014" name="BMC Genomics">
        <title>Genome and secretome analysis of the hemibiotrophic fungal pathogen, Moniliophthora roreri, which causes frosty pod rot disease of cacao: mechanisms of the biotrophic and necrotrophic phases.</title>
        <authorList>
            <person name="Meinhardt L.W."/>
            <person name="Costa G.G.L."/>
            <person name="Thomazella D.P.T."/>
            <person name="Teixeira P.J.P.L."/>
            <person name="Carazzolle M.F."/>
            <person name="Schuster S.C."/>
            <person name="Carlson J.E."/>
            <person name="Guiltinan M.J."/>
            <person name="Mieczkowski P."/>
            <person name="Farmer A."/>
            <person name="Ramaraj T."/>
            <person name="Crozier J."/>
            <person name="Davis R.E."/>
            <person name="Shao J."/>
            <person name="Melnick R.L."/>
            <person name="Pereira G.A.G."/>
            <person name="Bailey B.A."/>
        </authorList>
    </citation>
    <scope>NUCLEOTIDE SEQUENCE [LARGE SCALE GENOMIC DNA]</scope>
    <source>
        <strain evidence="7 8">MCA 2997</strain>
    </source>
</reference>
<dbReference type="GO" id="GO:0005385">
    <property type="term" value="F:zinc ion transmembrane transporter activity"/>
    <property type="evidence" value="ECO:0007669"/>
    <property type="project" value="TreeGrafter"/>
</dbReference>
<evidence type="ECO:0000313" key="8">
    <source>
        <dbReference type="Proteomes" id="UP000017559"/>
    </source>
</evidence>
<name>V2WU41_MONRO</name>
<feature type="compositionally biased region" description="Basic and acidic residues" evidence="5">
    <location>
        <begin position="286"/>
        <end position="304"/>
    </location>
</feature>
<feature type="region of interest" description="Disordered" evidence="5">
    <location>
        <begin position="131"/>
        <end position="154"/>
    </location>
</feature>
<feature type="transmembrane region" description="Helical" evidence="6">
    <location>
        <begin position="100"/>
        <end position="121"/>
    </location>
</feature>
<sequence length="531" mass="58063">MGTYSDFSSTSSPIRDSGTMKEALDERLSTMGIIFAISLFAVSFPAISKRSSFLPIPKIVFFIGKHFGTGVILSTAFVHLLKDSFQALTDPLVESRYPRVGDQTGLIILGSLLLIFLIEYVSTSYVDHLHRHQEHSHDEHESHHSSRNSSRAPSANLLDDQTAVVVFPEHIPTTNTTEATPLLTSSPISRYSQSRDSQHHSHDVPIRPSQMQKPHYLASIVTNNPRHSRSSEYFYIINDINHHISNGEYHLVGGKNTCVCVCVCPASGGHTQESSRHSKVASHGTQIERHDDESDGNHEHPPELSRKRQIVGILVLQMGIMIHSLVIGLTLAIASGAEFTTLTTAIIFHQLFEGLSLGIRIASIPPPASDSLPLHRSKRSRSPSQSHSVFGFIRGFISGHDGESSKSRWLQPVLSLLFAITTPIGITLGILVFSSNGRRSEVARMMLIQGLMSAISAGMLIYAATVEMLAADFVFGNVGSSGGEHGHSHGEEFMQEESEDNNDQNTWKKKVLALVSLCAGIAGMGLIGLRE</sequence>
<dbReference type="Proteomes" id="UP000017559">
    <property type="component" value="Unassembled WGS sequence"/>
</dbReference>
<evidence type="ECO:0000256" key="6">
    <source>
        <dbReference type="SAM" id="Phobius"/>
    </source>
</evidence>
<dbReference type="KEGG" id="mrr:Moror_2137"/>
<dbReference type="EMBL" id="AWSO01001469">
    <property type="protein sequence ID" value="ESK83695.1"/>
    <property type="molecule type" value="Genomic_DNA"/>
</dbReference>
<dbReference type="OrthoDB" id="448280at2759"/>
<evidence type="ECO:0000256" key="5">
    <source>
        <dbReference type="SAM" id="MobiDB-lite"/>
    </source>
</evidence>
<evidence type="ECO:0000313" key="7">
    <source>
        <dbReference type="EMBL" id="ESK83695.1"/>
    </source>
</evidence>
<keyword evidence="3 6" id="KW-1133">Transmembrane helix</keyword>
<gene>
    <name evidence="7" type="ORF">Moror_2137</name>
</gene>
<dbReference type="Pfam" id="PF02535">
    <property type="entry name" value="Zip"/>
    <property type="match status" value="2"/>
</dbReference>
<dbReference type="PANTHER" id="PTHR11040:SF44">
    <property type="entry name" value="PROTEIN ZNTC-RELATED"/>
    <property type="match status" value="1"/>
</dbReference>
<dbReference type="HOGENOM" id="CLU_027089_2_0_1"/>
<feature type="transmembrane region" description="Helical" evidence="6">
    <location>
        <begin position="59"/>
        <end position="80"/>
    </location>
</feature>
<dbReference type="STRING" id="1381753.V2WU41"/>
<protein>
    <submittedName>
        <fullName evidence="7">Zip-like iron-zinc transporter</fullName>
    </submittedName>
</protein>
<organism evidence="7 8">
    <name type="scientific">Moniliophthora roreri (strain MCA 2997)</name>
    <name type="common">Cocoa frosty pod rot fungus</name>
    <name type="synonym">Crinipellis roreri</name>
    <dbReference type="NCBI Taxonomy" id="1381753"/>
    <lineage>
        <taxon>Eukaryota</taxon>
        <taxon>Fungi</taxon>
        <taxon>Dikarya</taxon>
        <taxon>Basidiomycota</taxon>
        <taxon>Agaricomycotina</taxon>
        <taxon>Agaricomycetes</taxon>
        <taxon>Agaricomycetidae</taxon>
        <taxon>Agaricales</taxon>
        <taxon>Marasmiineae</taxon>
        <taxon>Marasmiaceae</taxon>
        <taxon>Moniliophthora</taxon>
    </lineage>
</organism>
<proteinExistence type="predicted"/>
<feature type="transmembrane region" description="Helical" evidence="6">
    <location>
        <begin position="445"/>
        <end position="465"/>
    </location>
</feature>
<dbReference type="PANTHER" id="PTHR11040">
    <property type="entry name" value="ZINC/IRON TRANSPORTER"/>
    <property type="match status" value="1"/>
</dbReference>
<evidence type="ECO:0000256" key="4">
    <source>
        <dbReference type="ARBA" id="ARBA00023136"/>
    </source>
</evidence>
<feature type="transmembrane region" description="Helical" evidence="6">
    <location>
        <begin position="511"/>
        <end position="529"/>
    </location>
</feature>
<accession>V2WU41</accession>
<feature type="transmembrane region" description="Helical" evidence="6">
    <location>
        <begin position="413"/>
        <end position="433"/>
    </location>
</feature>
<keyword evidence="4 6" id="KW-0472">Membrane</keyword>
<feature type="transmembrane region" description="Helical" evidence="6">
    <location>
        <begin position="310"/>
        <end position="334"/>
    </location>
</feature>